<dbReference type="Proteomes" id="UP001230649">
    <property type="component" value="Unassembled WGS sequence"/>
</dbReference>
<evidence type="ECO:0000313" key="1">
    <source>
        <dbReference type="EMBL" id="KAJ9116749.1"/>
    </source>
</evidence>
<proteinExistence type="predicted"/>
<sequence length="230" mass="25024">MLIGVLALQGAFLEHYTHLNKVKSQHDLDFDITLVRTTEELKQCDALVLCGGESTVMLAQASRHPGLLEELTEFCQDPEKPVYGSCAGMILMADIDGVAGGKKPQKGLGAIPGMKVWRNLYGNQLDSFEAQLEMPELSSPQIPFPAIFIRAPAIHSFGKSAKSTIQPLCALPPALSADAPSPDTHLGPADEDALRVVAVRKGKKLATSFHPELSPDLRIHEYFVRQLCLK</sequence>
<dbReference type="EMBL" id="JASBWS010000003">
    <property type="protein sequence ID" value="KAJ9116749.1"/>
    <property type="molecule type" value="Genomic_DNA"/>
</dbReference>
<name>A0ACC2X007_9TREE</name>
<comment type="caution">
    <text evidence="1">The sequence shown here is derived from an EMBL/GenBank/DDBJ whole genome shotgun (WGS) entry which is preliminary data.</text>
</comment>
<protein>
    <submittedName>
        <fullName evidence="1">Uncharacterized protein</fullName>
    </submittedName>
</protein>
<reference evidence="1" key="1">
    <citation type="submission" date="2023-04" db="EMBL/GenBank/DDBJ databases">
        <title>Draft Genome sequencing of Naganishia species isolated from polar environments using Oxford Nanopore Technology.</title>
        <authorList>
            <person name="Leo P."/>
            <person name="Venkateswaran K."/>
        </authorList>
    </citation>
    <scope>NUCLEOTIDE SEQUENCE</scope>
    <source>
        <strain evidence="1">MNA-CCFEE 5262</strain>
    </source>
</reference>
<gene>
    <name evidence="1" type="ORF">QFC20_000685</name>
</gene>
<keyword evidence="2" id="KW-1185">Reference proteome</keyword>
<organism evidence="1 2">
    <name type="scientific">Naganishia adeliensis</name>
    <dbReference type="NCBI Taxonomy" id="92952"/>
    <lineage>
        <taxon>Eukaryota</taxon>
        <taxon>Fungi</taxon>
        <taxon>Dikarya</taxon>
        <taxon>Basidiomycota</taxon>
        <taxon>Agaricomycotina</taxon>
        <taxon>Tremellomycetes</taxon>
        <taxon>Filobasidiales</taxon>
        <taxon>Filobasidiaceae</taxon>
        <taxon>Naganishia</taxon>
    </lineage>
</organism>
<accession>A0ACC2X007</accession>
<evidence type="ECO:0000313" key="2">
    <source>
        <dbReference type="Proteomes" id="UP001230649"/>
    </source>
</evidence>